<evidence type="ECO:0000313" key="2">
    <source>
        <dbReference type="Proteomes" id="UP000028782"/>
    </source>
</evidence>
<reference evidence="1 2" key="1">
    <citation type="journal article" date="2014" name="Genome Announc.">
        <title>Complete Genome Sequence of Polychlorinated Biphenyl Degrader Comamonas testosteroni TK102 (NBRC 109938).</title>
        <authorList>
            <person name="Fukuda K."/>
            <person name="Hosoyama A."/>
            <person name="Tsuchikane K."/>
            <person name="Ohji S."/>
            <person name="Yamazoe A."/>
            <person name="Fujita N."/>
            <person name="Shintani M."/>
            <person name="Kimbara K."/>
        </authorList>
    </citation>
    <scope>NUCLEOTIDE SEQUENCE [LARGE SCALE GENOMIC DNA]</scope>
    <source>
        <strain evidence="1">TK102</strain>
    </source>
</reference>
<accession>A0A076PYG2</accession>
<proteinExistence type="predicted"/>
<evidence type="ECO:0000313" key="1">
    <source>
        <dbReference type="EMBL" id="AIJ48870.1"/>
    </source>
</evidence>
<dbReference type="Proteomes" id="UP000028782">
    <property type="component" value="Chromosome"/>
</dbReference>
<dbReference type="HOGENOM" id="CLU_2521861_0_0_4"/>
<organism evidence="1 2">
    <name type="scientific">Comamonas testosteroni TK102</name>
    <dbReference type="NCBI Taxonomy" id="1392005"/>
    <lineage>
        <taxon>Bacteria</taxon>
        <taxon>Pseudomonadati</taxon>
        <taxon>Pseudomonadota</taxon>
        <taxon>Betaproteobacteria</taxon>
        <taxon>Burkholderiales</taxon>
        <taxon>Comamonadaceae</taxon>
        <taxon>Comamonas</taxon>
    </lineage>
</organism>
<dbReference type="AlphaFoldDB" id="A0A076PYG2"/>
<dbReference type="KEGG" id="ctes:O987_23965"/>
<name>A0A076PYG2_COMTE</name>
<protein>
    <submittedName>
        <fullName evidence="1">Uncharacterized protein</fullName>
    </submittedName>
</protein>
<gene>
    <name evidence="1" type="ORF">O987_23965</name>
</gene>
<dbReference type="EMBL" id="CP006704">
    <property type="protein sequence ID" value="AIJ48870.1"/>
    <property type="molecule type" value="Genomic_DNA"/>
</dbReference>
<sequence>MRYSTEKLMFAAMVQEQAVALANEAFEHDKKKAFGTQSSDGVESGEFDAWQATWRESHPIETYLQAALDRIESVADFIFQSPRH</sequence>